<gene>
    <name evidence="8" type="ORF">prwr041_09110</name>
</gene>
<dbReference type="InterPro" id="IPR036217">
    <property type="entry name" value="MethylDNA_cys_MeTrfase_DNAb"/>
</dbReference>
<evidence type="ECO:0000313" key="9">
    <source>
        <dbReference type="Proteomes" id="UP001319045"/>
    </source>
</evidence>
<feature type="domain" description="Methylated-DNA-[protein]-cysteine S-methyltransferase DNA binding" evidence="7">
    <location>
        <begin position="83"/>
        <end position="162"/>
    </location>
</feature>
<dbReference type="PANTHER" id="PTHR10815">
    <property type="entry name" value="METHYLATED-DNA--PROTEIN-CYSTEINE METHYLTRANSFERASE"/>
    <property type="match status" value="1"/>
</dbReference>
<evidence type="ECO:0000256" key="6">
    <source>
        <dbReference type="ARBA" id="ARBA00049348"/>
    </source>
</evidence>
<comment type="catalytic activity">
    <reaction evidence="6">
        <text>a 6-O-methyl-2'-deoxyguanosine in DNA + L-cysteinyl-[protein] = S-methyl-L-cysteinyl-[protein] + a 2'-deoxyguanosine in DNA</text>
        <dbReference type="Rhea" id="RHEA:24000"/>
        <dbReference type="Rhea" id="RHEA-COMP:10131"/>
        <dbReference type="Rhea" id="RHEA-COMP:10132"/>
        <dbReference type="Rhea" id="RHEA-COMP:11367"/>
        <dbReference type="Rhea" id="RHEA-COMP:11368"/>
        <dbReference type="ChEBI" id="CHEBI:29950"/>
        <dbReference type="ChEBI" id="CHEBI:82612"/>
        <dbReference type="ChEBI" id="CHEBI:85445"/>
        <dbReference type="ChEBI" id="CHEBI:85448"/>
        <dbReference type="EC" id="2.1.1.63"/>
    </reaction>
</comment>
<comment type="catalytic activity">
    <reaction evidence="1">
        <text>a 4-O-methyl-thymidine in DNA + L-cysteinyl-[protein] = a thymidine in DNA + S-methyl-L-cysteinyl-[protein]</text>
        <dbReference type="Rhea" id="RHEA:53428"/>
        <dbReference type="Rhea" id="RHEA-COMP:10131"/>
        <dbReference type="Rhea" id="RHEA-COMP:10132"/>
        <dbReference type="Rhea" id="RHEA-COMP:13555"/>
        <dbReference type="Rhea" id="RHEA-COMP:13556"/>
        <dbReference type="ChEBI" id="CHEBI:29950"/>
        <dbReference type="ChEBI" id="CHEBI:82612"/>
        <dbReference type="ChEBI" id="CHEBI:137386"/>
        <dbReference type="ChEBI" id="CHEBI:137387"/>
        <dbReference type="EC" id="2.1.1.63"/>
    </reaction>
</comment>
<dbReference type="InterPro" id="IPR001497">
    <property type="entry name" value="MethylDNA_cys_MeTrfase_AS"/>
</dbReference>
<dbReference type="CDD" id="cd06445">
    <property type="entry name" value="ATase"/>
    <property type="match status" value="1"/>
</dbReference>
<name>A0ABN6ELA7_9BACT</name>
<keyword evidence="2" id="KW-0489">Methyltransferase</keyword>
<dbReference type="SUPFAM" id="SSF46767">
    <property type="entry name" value="Methylated DNA-protein cysteine methyltransferase, C-terminal domain"/>
    <property type="match status" value="1"/>
</dbReference>
<evidence type="ECO:0000256" key="3">
    <source>
        <dbReference type="ARBA" id="ARBA00022679"/>
    </source>
</evidence>
<dbReference type="PROSITE" id="PS00374">
    <property type="entry name" value="MGMT"/>
    <property type="match status" value="1"/>
</dbReference>
<keyword evidence="5" id="KW-0234">DNA repair</keyword>
<proteinExistence type="predicted"/>
<dbReference type="Gene3D" id="3.30.160.70">
    <property type="entry name" value="Methylated DNA-protein cysteine methyltransferase domain"/>
    <property type="match status" value="1"/>
</dbReference>
<evidence type="ECO:0000313" key="8">
    <source>
        <dbReference type="EMBL" id="BCS85018.1"/>
    </source>
</evidence>
<evidence type="ECO:0000256" key="4">
    <source>
        <dbReference type="ARBA" id="ARBA00022763"/>
    </source>
</evidence>
<dbReference type="RefSeq" id="WP_207155188.1">
    <property type="nucleotide sequence ID" value="NZ_AP024484.1"/>
</dbReference>
<dbReference type="SUPFAM" id="SSF53155">
    <property type="entry name" value="Methylated DNA-protein cysteine methyltransferase domain"/>
    <property type="match status" value="1"/>
</dbReference>
<dbReference type="InterPro" id="IPR036388">
    <property type="entry name" value="WH-like_DNA-bd_sf"/>
</dbReference>
<dbReference type="InterPro" id="IPR014048">
    <property type="entry name" value="MethylDNA_cys_MeTrfase_DNA-bd"/>
</dbReference>
<evidence type="ECO:0000256" key="2">
    <source>
        <dbReference type="ARBA" id="ARBA00022603"/>
    </source>
</evidence>
<evidence type="ECO:0000256" key="5">
    <source>
        <dbReference type="ARBA" id="ARBA00023204"/>
    </source>
</evidence>
<dbReference type="InterPro" id="IPR036631">
    <property type="entry name" value="MGMT_N_sf"/>
</dbReference>
<dbReference type="EMBL" id="AP024484">
    <property type="protein sequence ID" value="BCS85018.1"/>
    <property type="molecule type" value="Genomic_DNA"/>
</dbReference>
<keyword evidence="3" id="KW-0808">Transferase</keyword>
<dbReference type="NCBIfam" id="TIGR00589">
    <property type="entry name" value="ogt"/>
    <property type="match status" value="1"/>
</dbReference>
<dbReference type="PANTHER" id="PTHR10815:SF13">
    <property type="entry name" value="METHYLATED-DNA--PROTEIN-CYSTEINE METHYLTRANSFERASE"/>
    <property type="match status" value="1"/>
</dbReference>
<sequence length="166" mass="18935">MDTEIVYGFAECKFGTIVVACRSKAICDLQFLGYNKMEVIHELASHWGVYTPTTQDDMMADTVKRIIFDGYDQKIDINLHGTEFQLKVWKEVMKVQKGETISYQELAERIGEPKAVRAVASAVAQNPIAMLVPCHRIIHKDGTLGEYHWGKELKKQLLDWEKSTDV</sequence>
<organism evidence="8 9">
    <name type="scientific">Prevotella herbatica</name>
    <dbReference type="NCBI Taxonomy" id="2801997"/>
    <lineage>
        <taxon>Bacteria</taxon>
        <taxon>Pseudomonadati</taxon>
        <taxon>Bacteroidota</taxon>
        <taxon>Bacteroidia</taxon>
        <taxon>Bacteroidales</taxon>
        <taxon>Prevotellaceae</taxon>
        <taxon>Prevotella</taxon>
    </lineage>
</organism>
<evidence type="ECO:0000259" key="7">
    <source>
        <dbReference type="Pfam" id="PF01035"/>
    </source>
</evidence>
<protein>
    <submittedName>
        <fullName evidence="8">Methylated-DNA--[protein]-cysteine S-methyltransferase</fullName>
    </submittedName>
</protein>
<reference evidence="8 9" key="1">
    <citation type="journal article" date="2022" name="Int. J. Syst. Evol. Microbiol.">
        <title>Prevotella herbatica sp. nov., a plant polysaccharide-decomposing anaerobic bacterium isolated from a methanogenic reactor.</title>
        <authorList>
            <person name="Uek A."/>
            <person name="Tonouchi A."/>
            <person name="Kaku N."/>
            <person name="Ueki K."/>
        </authorList>
    </citation>
    <scope>NUCLEOTIDE SEQUENCE [LARGE SCALE GENOMIC DNA]</scope>
    <source>
        <strain evidence="8 9">WR041</strain>
    </source>
</reference>
<dbReference type="Gene3D" id="1.10.10.10">
    <property type="entry name" value="Winged helix-like DNA-binding domain superfamily/Winged helix DNA-binding domain"/>
    <property type="match status" value="1"/>
</dbReference>
<evidence type="ECO:0000256" key="1">
    <source>
        <dbReference type="ARBA" id="ARBA00001286"/>
    </source>
</evidence>
<dbReference type="Pfam" id="PF01035">
    <property type="entry name" value="DNA_binding_1"/>
    <property type="match status" value="1"/>
</dbReference>
<keyword evidence="4" id="KW-0227">DNA damage</keyword>
<accession>A0ABN6ELA7</accession>
<keyword evidence="9" id="KW-1185">Reference proteome</keyword>
<dbReference type="Proteomes" id="UP001319045">
    <property type="component" value="Chromosome"/>
</dbReference>